<evidence type="ECO:0000259" key="1">
    <source>
        <dbReference type="SMART" id="SM00670"/>
    </source>
</evidence>
<dbReference type="AlphaFoldDB" id="A0A2C6LIN7"/>
<keyword evidence="3" id="KW-1185">Reference proteome</keyword>
<accession>A0A2C6LIN7</accession>
<comment type="caution">
    <text evidence="2">The sequence shown here is derived from an EMBL/GenBank/DDBJ whole genome shotgun (WGS) entry which is preliminary data.</text>
</comment>
<protein>
    <recommendedName>
        <fullName evidence="1">PIN domain-containing protein</fullName>
    </recommendedName>
</protein>
<dbReference type="PANTHER" id="PTHR16161">
    <property type="entry name" value="TRANSCRIPTIONAL PROTEIN SWT1"/>
    <property type="match status" value="1"/>
</dbReference>
<dbReference type="RefSeq" id="WP_238473092.1">
    <property type="nucleotide sequence ID" value="NZ_AWQQ01000054.1"/>
</dbReference>
<dbReference type="InterPro" id="IPR002716">
    <property type="entry name" value="PIN_dom"/>
</dbReference>
<dbReference type="CDD" id="cd09883">
    <property type="entry name" value="PIN_VapC_PhoHL-ATPase"/>
    <property type="match status" value="1"/>
</dbReference>
<evidence type="ECO:0000313" key="3">
    <source>
        <dbReference type="Proteomes" id="UP000222564"/>
    </source>
</evidence>
<name>A0A2C6LIN7_9FIRM</name>
<dbReference type="Proteomes" id="UP000222564">
    <property type="component" value="Unassembled WGS sequence"/>
</dbReference>
<gene>
    <name evidence="2" type="ORF">P378_11145</name>
</gene>
<feature type="domain" description="PIN" evidence="1">
    <location>
        <begin position="2"/>
        <end position="128"/>
    </location>
</feature>
<dbReference type="SUPFAM" id="SSF88723">
    <property type="entry name" value="PIN domain-like"/>
    <property type="match status" value="1"/>
</dbReference>
<organism evidence="2 3">
    <name type="scientific">Desulforamulus profundi</name>
    <dbReference type="NCBI Taxonomy" id="1383067"/>
    <lineage>
        <taxon>Bacteria</taxon>
        <taxon>Bacillati</taxon>
        <taxon>Bacillota</taxon>
        <taxon>Clostridia</taxon>
        <taxon>Eubacteriales</taxon>
        <taxon>Peptococcaceae</taxon>
        <taxon>Desulforamulus</taxon>
    </lineage>
</organism>
<dbReference type="Gene3D" id="3.40.50.1010">
    <property type="entry name" value="5'-nuclease"/>
    <property type="match status" value="1"/>
</dbReference>
<dbReference type="PANTHER" id="PTHR16161:SF0">
    <property type="entry name" value="TRANSCRIPTIONAL PROTEIN SWT1"/>
    <property type="match status" value="1"/>
</dbReference>
<dbReference type="InterPro" id="IPR029060">
    <property type="entry name" value="PIN-like_dom_sf"/>
</dbReference>
<proteinExistence type="predicted"/>
<dbReference type="SMART" id="SM00670">
    <property type="entry name" value="PINc"/>
    <property type="match status" value="1"/>
</dbReference>
<dbReference type="InterPro" id="IPR052626">
    <property type="entry name" value="SWT1_Regulator"/>
</dbReference>
<sequence>MHIRILDTNVLLDRPIKEIISSLEPCKIIIPLAVVNELDRFKGLEDARGHCARQAIRFLDSLRPQLHQGVLLPTGHQIQVEVNHCNVLLPEYLPKDKVDTRILAIAKGFREEQKSPVILVTQDICQRVIADTLGISAENYAAEQVNLDYLYKGWDTISISYDEVQDFYQLRHIEVAKDLLENQYVCMEDSLGGRHLGRYSKGLIHPLRRTCMPLAWDRRKEIWNSLS</sequence>
<dbReference type="Pfam" id="PF13638">
    <property type="entry name" value="PIN_4"/>
    <property type="match status" value="1"/>
</dbReference>
<dbReference type="EMBL" id="AWQQ01000054">
    <property type="protein sequence ID" value="PHJ38380.1"/>
    <property type="molecule type" value="Genomic_DNA"/>
</dbReference>
<evidence type="ECO:0000313" key="2">
    <source>
        <dbReference type="EMBL" id="PHJ38380.1"/>
    </source>
</evidence>
<reference evidence="2 3" key="1">
    <citation type="submission" date="2013-09" db="EMBL/GenBank/DDBJ databases">
        <title>Biodegradation of hydrocarbons in the deep terrestrial subsurface : characterization of a microbial consortium composed of two Desulfotomaculum species originating from a deep geological formation.</title>
        <authorList>
            <person name="Aullo T."/>
            <person name="Berlendis S."/>
            <person name="Lascourreges J.-F."/>
            <person name="Dessort D."/>
            <person name="Saint-Laurent S."/>
            <person name="Schraauwers B."/>
            <person name="Mas J."/>
            <person name="Magot M."/>
            <person name="Ranchou-Peyruse A."/>
        </authorList>
    </citation>
    <scope>NUCLEOTIDE SEQUENCE [LARGE SCALE GENOMIC DNA]</scope>
    <source>
        <strain evidence="2 3">Bs107</strain>
    </source>
</reference>